<name>A0A1G5IPN5_9BACT</name>
<proteinExistence type="predicted"/>
<gene>
    <name evidence="1" type="ORF">SAMN05216233_12150</name>
</gene>
<reference evidence="1 2" key="1">
    <citation type="submission" date="2016-10" db="EMBL/GenBank/DDBJ databases">
        <authorList>
            <person name="de Groot N.N."/>
        </authorList>
    </citation>
    <scope>NUCLEOTIDE SEQUENCE [LARGE SCALE GENOMIC DNA]</scope>
    <source>
        <strain evidence="1 2">AA1</strain>
    </source>
</reference>
<evidence type="ECO:0000313" key="2">
    <source>
        <dbReference type="Proteomes" id="UP000198870"/>
    </source>
</evidence>
<accession>A0A1G5IPN5</accession>
<dbReference type="RefSeq" id="WP_092214134.1">
    <property type="nucleotide sequence ID" value="NZ_FMUX01000021.1"/>
</dbReference>
<dbReference type="Gene3D" id="2.30.30.100">
    <property type="match status" value="1"/>
</dbReference>
<dbReference type="Proteomes" id="UP000198870">
    <property type="component" value="Unassembled WGS sequence"/>
</dbReference>
<dbReference type="AlphaFoldDB" id="A0A1G5IPN5"/>
<organism evidence="1 2">
    <name type="scientific">Desulfoluna spongiiphila</name>
    <dbReference type="NCBI Taxonomy" id="419481"/>
    <lineage>
        <taxon>Bacteria</taxon>
        <taxon>Pseudomonadati</taxon>
        <taxon>Thermodesulfobacteriota</taxon>
        <taxon>Desulfobacteria</taxon>
        <taxon>Desulfobacterales</taxon>
        <taxon>Desulfolunaceae</taxon>
        <taxon>Desulfoluna</taxon>
    </lineage>
</organism>
<sequence>MSQLQGFSDYKKEHYDFSCFNALETSGEPTRFLLHGGKSLTGSITRQTPYDIYVGGEEGETLVPKVEVKCHFPASSDEVLTKLIKMDKKVKTLELGPIHAPAHRYFIKNKTLYPLIKERQVMILTLLEGEVVKGLVENFSRYDIEMRMKGGVAITVLRHAVYDMRDKKGRCYLKSFQKQARDWQRSELFA</sequence>
<dbReference type="STRING" id="419481.SAMN05216233_12150"/>
<dbReference type="EMBL" id="FMUX01000021">
    <property type="protein sequence ID" value="SCY78095.1"/>
    <property type="molecule type" value="Genomic_DNA"/>
</dbReference>
<protein>
    <submittedName>
        <fullName evidence="1">Uncharacterized protein</fullName>
    </submittedName>
</protein>
<dbReference type="OrthoDB" id="5420572at2"/>
<evidence type="ECO:0000313" key="1">
    <source>
        <dbReference type="EMBL" id="SCY78095.1"/>
    </source>
</evidence>
<keyword evidence="2" id="KW-1185">Reference proteome</keyword>